<organism evidence="1 2">
    <name type="scientific">Rhodopirellula islandica</name>
    <dbReference type="NCBI Taxonomy" id="595434"/>
    <lineage>
        <taxon>Bacteria</taxon>
        <taxon>Pseudomonadati</taxon>
        <taxon>Planctomycetota</taxon>
        <taxon>Planctomycetia</taxon>
        <taxon>Pirellulales</taxon>
        <taxon>Pirellulaceae</taxon>
        <taxon>Rhodopirellula</taxon>
    </lineage>
</organism>
<gene>
    <name evidence="1" type="ORF">RISK_000002</name>
</gene>
<evidence type="ECO:0000313" key="1">
    <source>
        <dbReference type="EMBL" id="KLU07823.1"/>
    </source>
</evidence>
<dbReference type="OrthoDB" id="255990at2"/>
<dbReference type="STRING" id="595434.RISK_000002"/>
<dbReference type="AlphaFoldDB" id="A0A0J1BMZ3"/>
<name>A0A0J1BMZ3_RHOIS</name>
<keyword evidence="2" id="KW-1185">Reference proteome</keyword>
<protein>
    <submittedName>
        <fullName evidence="1">Uncharacterized protein</fullName>
    </submittedName>
</protein>
<evidence type="ECO:0000313" key="2">
    <source>
        <dbReference type="Proteomes" id="UP000036367"/>
    </source>
</evidence>
<dbReference type="PATRIC" id="fig|595434.4.peg.2"/>
<proteinExistence type="predicted"/>
<dbReference type="Proteomes" id="UP000036367">
    <property type="component" value="Unassembled WGS sequence"/>
</dbReference>
<dbReference type="RefSeq" id="WP_047812208.1">
    <property type="nucleotide sequence ID" value="NZ_LECT01000001.1"/>
</dbReference>
<dbReference type="EMBL" id="LECT01000001">
    <property type="protein sequence ID" value="KLU07823.1"/>
    <property type="molecule type" value="Genomic_DNA"/>
</dbReference>
<sequence>MDLESFSQRVLGILERHFPTEGFQLGDEFGVLTCGELQFGLSNLLAQSQQAGFTDEELEETVRVTFSRMLEMVRTADKVLPETWEEAKPRLRVQLCRSDIDALRKAITFPFASDVTSSVVVDSPHGYAYIRPEDAERWGQSVVDLIEVAKQNLLADSLACPMGVVEGPPKFIAIQSGDGYDAARVLLPQIRERLIQELSEESDDLELEPAAIVGVPNRDFLIAWSAQLPADLQQQLAQTVADDSQRQSHPLSEQTFRITAESIWPIRN</sequence>
<accession>A0A0J1BMZ3</accession>
<reference evidence="1" key="1">
    <citation type="submission" date="2015-05" db="EMBL/GenBank/DDBJ databases">
        <title>Permanent draft genome of Rhodopirellula islandicus K833.</title>
        <authorList>
            <person name="Kizina J."/>
            <person name="Richter M."/>
            <person name="Glockner F.O."/>
            <person name="Harder J."/>
        </authorList>
    </citation>
    <scope>NUCLEOTIDE SEQUENCE [LARGE SCALE GENOMIC DNA]</scope>
    <source>
        <strain evidence="1">K833</strain>
    </source>
</reference>
<comment type="caution">
    <text evidence="1">The sequence shown here is derived from an EMBL/GenBank/DDBJ whole genome shotgun (WGS) entry which is preliminary data.</text>
</comment>